<proteinExistence type="predicted"/>
<reference evidence="1" key="1">
    <citation type="submission" date="2014-09" db="EMBL/GenBank/DDBJ databases">
        <authorList>
            <person name="Magalhaes I.L.F."/>
            <person name="Oliveira U."/>
            <person name="Santos F.R."/>
            <person name="Vidigal T.H.D.A."/>
            <person name="Brescovit A.D."/>
            <person name="Santos A.J."/>
        </authorList>
    </citation>
    <scope>NUCLEOTIDE SEQUENCE</scope>
    <source>
        <tissue evidence="1">Shoot tissue taken approximately 20 cm above the soil surface</tissue>
    </source>
</reference>
<name>A0A0A9G9T2_ARUDO</name>
<reference evidence="1" key="2">
    <citation type="journal article" date="2015" name="Data Brief">
        <title>Shoot transcriptome of the giant reed, Arundo donax.</title>
        <authorList>
            <person name="Barrero R.A."/>
            <person name="Guerrero F.D."/>
            <person name="Moolhuijzen P."/>
            <person name="Goolsby J.A."/>
            <person name="Tidwell J."/>
            <person name="Bellgard S.E."/>
            <person name="Bellgard M.I."/>
        </authorList>
    </citation>
    <scope>NUCLEOTIDE SEQUENCE</scope>
    <source>
        <tissue evidence="1">Shoot tissue taken approximately 20 cm above the soil surface</tissue>
    </source>
</reference>
<accession>A0A0A9G9T2</accession>
<evidence type="ECO:0000313" key="1">
    <source>
        <dbReference type="EMBL" id="JAE19311.1"/>
    </source>
</evidence>
<dbReference type="EMBL" id="GBRH01178585">
    <property type="protein sequence ID" value="JAE19311.1"/>
    <property type="molecule type" value="Transcribed_RNA"/>
</dbReference>
<protein>
    <submittedName>
        <fullName evidence="1">Uncharacterized protein</fullName>
    </submittedName>
</protein>
<dbReference type="AlphaFoldDB" id="A0A0A9G9T2"/>
<organism evidence="1">
    <name type="scientific">Arundo donax</name>
    <name type="common">Giant reed</name>
    <name type="synonym">Donax arundinaceus</name>
    <dbReference type="NCBI Taxonomy" id="35708"/>
    <lineage>
        <taxon>Eukaryota</taxon>
        <taxon>Viridiplantae</taxon>
        <taxon>Streptophyta</taxon>
        <taxon>Embryophyta</taxon>
        <taxon>Tracheophyta</taxon>
        <taxon>Spermatophyta</taxon>
        <taxon>Magnoliopsida</taxon>
        <taxon>Liliopsida</taxon>
        <taxon>Poales</taxon>
        <taxon>Poaceae</taxon>
        <taxon>PACMAD clade</taxon>
        <taxon>Arundinoideae</taxon>
        <taxon>Arundineae</taxon>
        <taxon>Arundo</taxon>
    </lineage>
</organism>
<sequence length="43" mass="4720">MQIRHVLMQIISLGDAVCPHLLPFCLFSPRGLWRAQISASGGV</sequence>